<dbReference type="InterPro" id="IPR055222">
    <property type="entry name" value="PRISE-like_Rossmann-fold"/>
</dbReference>
<dbReference type="AlphaFoldDB" id="A0A506U4A8"/>
<accession>A0A506U4A8</accession>
<dbReference type="Gene3D" id="3.40.50.720">
    <property type="entry name" value="NAD(P)-binding Rossmann-like Domain"/>
    <property type="match status" value="1"/>
</dbReference>
<reference evidence="2 3" key="1">
    <citation type="submission" date="2019-06" db="EMBL/GenBank/DDBJ databases">
        <authorList>
            <person name="Li M."/>
        </authorList>
    </citation>
    <scope>NUCLEOTIDE SEQUENCE [LARGE SCALE GENOMIC DNA]</scope>
    <source>
        <strain evidence="2 3">BGMRC2036</strain>
    </source>
</reference>
<dbReference type="PANTHER" id="PTHR32487:SF0">
    <property type="entry name" value="3-OXO-DELTA(4,5)-STEROID 5-BETA-REDUCTASE"/>
    <property type="match status" value="1"/>
</dbReference>
<sequence length="356" mass="39084">MPDRNSPTQNPHALVAGGLGVIGRNLVTYLADRLGWTVTALSRREPDFETAAHYLSVDLTDETAARLAIAAAGPFTHVFYAAYQEFDDPKAQVDVNLAMLKNCISAAEAVSPALERVLLYEGAKYYGAHLGAFATPAHEDDPRVMPPLFYYDQEDWLKAFARGKAWSFVVLRPDVVCGFAIGNPMNLAMVIAVYAAISKELGLPLRFPGSPTCYGKLAQVTDAAQLAEGSVFAATKAPADTAYNLTNGDIFRWSHLWKRIAAYFDMDPAEPMPISLATMMADKAPLWGAIKAKYGLADVPFDKVAAWGFGDFIFNCDWDVISSTTRIRQAGFASAVDSETMFIRLFDEFRERKIIP</sequence>
<organism evidence="2 3">
    <name type="scientific">Martelella alba</name>
    <dbReference type="NCBI Taxonomy" id="2590451"/>
    <lineage>
        <taxon>Bacteria</taxon>
        <taxon>Pseudomonadati</taxon>
        <taxon>Pseudomonadota</taxon>
        <taxon>Alphaproteobacteria</taxon>
        <taxon>Hyphomicrobiales</taxon>
        <taxon>Aurantimonadaceae</taxon>
        <taxon>Martelella</taxon>
    </lineage>
</organism>
<dbReference type="Pfam" id="PF22917">
    <property type="entry name" value="PRISE"/>
    <property type="match status" value="1"/>
</dbReference>
<dbReference type="RefSeq" id="WP_141150683.1">
    <property type="nucleotide sequence ID" value="NZ_VHLG01000015.1"/>
</dbReference>
<keyword evidence="3" id="KW-1185">Reference proteome</keyword>
<dbReference type="OrthoDB" id="9779041at2"/>
<dbReference type="CDD" id="cd08948">
    <property type="entry name" value="5beta-POR_like_SDR_a"/>
    <property type="match status" value="1"/>
</dbReference>
<gene>
    <name evidence="2" type="ORF">FJU08_19300</name>
</gene>
<dbReference type="PANTHER" id="PTHR32487">
    <property type="entry name" value="3-OXO-DELTA(4,5)-STEROID 5-BETA-REDUCTASE"/>
    <property type="match status" value="1"/>
</dbReference>
<feature type="domain" description="PRISE-like Rossmann-fold" evidence="1">
    <location>
        <begin position="62"/>
        <end position="356"/>
    </location>
</feature>
<evidence type="ECO:0000259" key="1">
    <source>
        <dbReference type="Pfam" id="PF22917"/>
    </source>
</evidence>
<dbReference type="Proteomes" id="UP000318801">
    <property type="component" value="Unassembled WGS sequence"/>
</dbReference>
<name>A0A506U4A8_9HYPH</name>
<dbReference type="EMBL" id="VHLG01000015">
    <property type="protein sequence ID" value="TPW27874.1"/>
    <property type="molecule type" value="Genomic_DNA"/>
</dbReference>
<evidence type="ECO:0000313" key="2">
    <source>
        <dbReference type="EMBL" id="TPW27874.1"/>
    </source>
</evidence>
<proteinExistence type="predicted"/>
<protein>
    <submittedName>
        <fullName evidence="2">SDR family oxidoreductase</fullName>
    </submittedName>
</protein>
<comment type="caution">
    <text evidence="2">The sequence shown here is derived from an EMBL/GenBank/DDBJ whole genome shotgun (WGS) entry which is preliminary data.</text>
</comment>
<dbReference type="SUPFAM" id="SSF51735">
    <property type="entry name" value="NAD(P)-binding Rossmann-fold domains"/>
    <property type="match status" value="1"/>
</dbReference>
<dbReference type="InterPro" id="IPR036291">
    <property type="entry name" value="NAD(P)-bd_dom_sf"/>
</dbReference>
<evidence type="ECO:0000313" key="3">
    <source>
        <dbReference type="Proteomes" id="UP000318801"/>
    </source>
</evidence>